<reference evidence="1 2" key="1">
    <citation type="submission" date="2024-08" db="EMBL/GenBank/DDBJ databases">
        <authorList>
            <person name="Cucini C."/>
            <person name="Frati F."/>
        </authorList>
    </citation>
    <scope>NUCLEOTIDE SEQUENCE [LARGE SCALE GENOMIC DNA]</scope>
</reference>
<keyword evidence="2" id="KW-1185">Reference proteome</keyword>
<organism evidence="1 2">
    <name type="scientific">Orchesella dallaii</name>
    <dbReference type="NCBI Taxonomy" id="48710"/>
    <lineage>
        <taxon>Eukaryota</taxon>
        <taxon>Metazoa</taxon>
        <taxon>Ecdysozoa</taxon>
        <taxon>Arthropoda</taxon>
        <taxon>Hexapoda</taxon>
        <taxon>Collembola</taxon>
        <taxon>Entomobryomorpha</taxon>
        <taxon>Entomobryoidea</taxon>
        <taxon>Orchesellidae</taxon>
        <taxon>Orchesellinae</taxon>
        <taxon>Orchesella</taxon>
    </lineage>
</organism>
<dbReference type="SUPFAM" id="SSF53254">
    <property type="entry name" value="Phosphoglycerate mutase-like"/>
    <property type="match status" value="1"/>
</dbReference>
<dbReference type="PANTHER" id="PTHR16469:SF27">
    <property type="entry name" value="UBIQUITIN-ASSOCIATED AND SH3 DOMAIN-CONTAINING BA-RELATED"/>
    <property type="match status" value="1"/>
</dbReference>
<dbReference type="SMART" id="SM00855">
    <property type="entry name" value="PGAM"/>
    <property type="match status" value="1"/>
</dbReference>
<evidence type="ECO:0000313" key="2">
    <source>
        <dbReference type="Proteomes" id="UP001642540"/>
    </source>
</evidence>
<sequence length="296" mass="34214">MYVKANLITLKVKRELKICLYRCICKKMKLNRRVSIVRHGERVDHRFQDVWIENCFDNEGNYTRRNLNQPEKLPNRHGYPQTFLRDTPLTEIGLLQATLRGQGIGAGNILAHDFQVFTSPSLRCVQTASNILAAMKRQDVKLCIEPCLFEWTKIKWYLNGNMPKWMTPQELIEAGFEVDQHYVPFISTGDLKEEETVKQYYDRSGQVINHLLKNTDKDILIVAHGFTLEAVSRNLMAKPSRSAEEMIEVVGKIPYCGILTLEQNNTSKKWDILPLDQQLQLKHASAHNFDAHETLC</sequence>
<evidence type="ECO:0000313" key="1">
    <source>
        <dbReference type="EMBL" id="CAL8079884.1"/>
    </source>
</evidence>
<accession>A0ABP1PWB3</accession>
<dbReference type="PANTHER" id="PTHR16469">
    <property type="entry name" value="UBIQUITIN-ASSOCIATED AND SH3 DOMAIN-CONTAINING BA-RELATED"/>
    <property type="match status" value="1"/>
</dbReference>
<gene>
    <name evidence="1" type="ORF">ODALV1_LOCUS4489</name>
</gene>
<dbReference type="InterPro" id="IPR029033">
    <property type="entry name" value="His_PPase_superfam"/>
</dbReference>
<dbReference type="Pfam" id="PF00300">
    <property type="entry name" value="His_Phos_1"/>
    <property type="match status" value="1"/>
</dbReference>
<name>A0ABP1PWB3_9HEXA</name>
<dbReference type="Gene3D" id="3.40.50.1240">
    <property type="entry name" value="Phosphoglycerate mutase-like"/>
    <property type="match status" value="1"/>
</dbReference>
<proteinExistence type="predicted"/>
<comment type="caution">
    <text evidence="1">The sequence shown here is derived from an EMBL/GenBank/DDBJ whole genome shotgun (WGS) entry which is preliminary data.</text>
</comment>
<dbReference type="InterPro" id="IPR051710">
    <property type="entry name" value="Phosphatase_SH3-domain"/>
</dbReference>
<dbReference type="EMBL" id="CAXLJM020000014">
    <property type="protein sequence ID" value="CAL8079884.1"/>
    <property type="molecule type" value="Genomic_DNA"/>
</dbReference>
<evidence type="ECO:0008006" key="3">
    <source>
        <dbReference type="Google" id="ProtNLM"/>
    </source>
</evidence>
<dbReference type="InterPro" id="IPR013078">
    <property type="entry name" value="His_Pase_superF_clade-1"/>
</dbReference>
<protein>
    <recommendedName>
        <fullName evidence="3">Protein UBASH3A</fullName>
    </recommendedName>
</protein>
<dbReference type="CDD" id="cd07067">
    <property type="entry name" value="HP_PGM_like"/>
    <property type="match status" value="1"/>
</dbReference>
<dbReference type="Proteomes" id="UP001642540">
    <property type="component" value="Unassembled WGS sequence"/>
</dbReference>